<evidence type="ECO:0000256" key="2">
    <source>
        <dbReference type="ARBA" id="ARBA00022692"/>
    </source>
</evidence>
<sequence length="582" mass="61851">MQRIPGLGAEGLDHRSPARYFFALAGKQWAATIWGSTASVISMASQALIPVAIGRAIDLGIARNNTREVVQWSMAVLLLAMLRSVFGIAFYRHSVTTRTVTGCLTMRMVTRHVTRLGASLPRRQGDGDLIATSTADAATIGLGPLYAGRVLASVVAVAVVTVAMLMISVPLGLLVLVTIPVLSGLSGLLLRPLHRRQDEYRSQQGRLAGRAVDIASGLRVLQGVGGERRFAARFRADSARLRLADIDVARAEADLEGARVLVPGLVTVIVTYTAALLVLDHRLSIGQLVAFYGFATFLVLPLADLMEGASEVTRSWVAAGRVTRLLNFEAQDRGTPGVPVSAPEARGGAHLTDGVSGLTVPPSTFMAVACADAADADALARRVTRFEDSGDPALDGMPLSSLPLHVVRSRVLLCLNSDRFFAGTVREEIAPDGTADDEEIATALRIACATDIIDALSAGLETQMAGRGRTFSGGQLQRLRFARALLANAEFTVLVEPTNAVDAYTEYRMAENIAGFHSSPSVGRSTLVFTVSPSVLQQAQQVAYVENARVLAIGTHEELLESHAAYRVLVARDDASQVGIGI</sequence>
<evidence type="ECO:0000259" key="7">
    <source>
        <dbReference type="PROSITE" id="PS50929"/>
    </source>
</evidence>
<evidence type="ECO:0000259" key="6">
    <source>
        <dbReference type="PROSITE" id="PS50893"/>
    </source>
</evidence>
<dbReference type="InterPro" id="IPR039421">
    <property type="entry name" value="Type_1_exporter"/>
</dbReference>
<reference evidence="9" key="1">
    <citation type="journal article" date="2019" name="Int. J. Syst. Evol. Microbiol.">
        <title>The Global Catalogue of Microorganisms (GCM) 10K type strain sequencing project: providing services to taxonomists for standard genome sequencing and annotation.</title>
        <authorList>
            <consortium name="The Broad Institute Genomics Platform"/>
            <consortium name="The Broad Institute Genome Sequencing Center for Infectious Disease"/>
            <person name="Wu L."/>
            <person name="Ma J."/>
        </authorList>
    </citation>
    <scope>NUCLEOTIDE SEQUENCE [LARGE SCALE GENOMIC DNA]</scope>
    <source>
        <strain evidence="9">JCM 3369</strain>
    </source>
</reference>
<evidence type="ECO:0000256" key="5">
    <source>
        <dbReference type="SAM" id="Phobius"/>
    </source>
</evidence>
<dbReference type="PANTHER" id="PTHR43394">
    <property type="entry name" value="ATP-DEPENDENT PERMEASE MDL1, MITOCHONDRIAL"/>
    <property type="match status" value="1"/>
</dbReference>
<evidence type="ECO:0000313" key="8">
    <source>
        <dbReference type="EMBL" id="MFC6881489.1"/>
    </source>
</evidence>
<feature type="transmembrane region" description="Helical" evidence="5">
    <location>
        <begin position="69"/>
        <end position="91"/>
    </location>
</feature>
<dbReference type="SUPFAM" id="SSF90123">
    <property type="entry name" value="ABC transporter transmembrane region"/>
    <property type="match status" value="1"/>
</dbReference>
<dbReference type="InterPro" id="IPR003439">
    <property type="entry name" value="ABC_transporter-like_ATP-bd"/>
</dbReference>
<proteinExistence type="predicted"/>
<dbReference type="InterPro" id="IPR017871">
    <property type="entry name" value="ABC_transporter-like_CS"/>
</dbReference>
<keyword evidence="2 5" id="KW-0812">Transmembrane</keyword>
<feature type="transmembrane region" description="Helical" evidence="5">
    <location>
        <begin position="260"/>
        <end position="279"/>
    </location>
</feature>
<evidence type="ECO:0000256" key="4">
    <source>
        <dbReference type="ARBA" id="ARBA00023136"/>
    </source>
</evidence>
<evidence type="ECO:0000256" key="1">
    <source>
        <dbReference type="ARBA" id="ARBA00004651"/>
    </source>
</evidence>
<dbReference type="Gene3D" id="1.20.1560.10">
    <property type="entry name" value="ABC transporter type 1, transmembrane domain"/>
    <property type="match status" value="1"/>
</dbReference>
<dbReference type="InterPro" id="IPR011527">
    <property type="entry name" value="ABC1_TM_dom"/>
</dbReference>
<evidence type="ECO:0000256" key="3">
    <source>
        <dbReference type="ARBA" id="ARBA00022989"/>
    </source>
</evidence>
<evidence type="ECO:0000313" key="9">
    <source>
        <dbReference type="Proteomes" id="UP001596380"/>
    </source>
</evidence>
<comment type="caution">
    <text evidence="8">The sequence shown here is derived from an EMBL/GenBank/DDBJ whole genome shotgun (WGS) entry which is preliminary data.</text>
</comment>
<organism evidence="8 9">
    <name type="scientific">Actinomadura yumaensis</name>
    <dbReference type="NCBI Taxonomy" id="111807"/>
    <lineage>
        <taxon>Bacteria</taxon>
        <taxon>Bacillati</taxon>
        <taxon>Actinomycetota</taxon>
        <taxon>Actinomycetes</taxon>
        <taxon>Streptosporangiales</taxon>
        <taxon>Thermomonosporaceae</taxon>
        <taxon>Actinomadura</taxon>
    </lineage>
</organism>
<dbReference type="CDD" id="cd07346">
    <property type="entry name" value="ABC_6TM_exporters"/>
    <property type="match status" value="1"/>
</dbReference>
<feature type="domain" description="ABC transmembrane type-1" evidence="7">
    <location>
        <begin position="33"/>
        <end position="314"/>
    </location>
</feature>
<dbReference type="PROSITE" id="PS50893">
    <property type="entry name" value="ABC_TRANSPORTER_2"/>
    <property type="match status" value="1"/>
</dbReference>
<dbReference type="RefSeq" id="WP_160822896.1">
    <property type="nucleotide sequence ID" value="NZ_JBHSXE010000001.1"/>
</dbReference>
<keyword evidence="4 5" id="KW-0472">Membrane</keyword>
<feature type="transmembrane region" description="Helical" evidence="5">
    <location>
        <begin position="173"/>
        <end position="193"/>
    </location>
</feature>
<protein>
    <submittedName>
        <fullName evidence="8">ABC transporter transmembrane domain-containing protein</fullName>
    </submittedName>
</protein>
<feature type="transmembrane region" description="Helical" evidence="5">
    <location>
        <begin position="150"/>
        <end position="167"/>
    </location>
</feature>
<dbReference type="Pfam" id="PF00664">
    <property type="entry name" value="ABC_membrane"/>
    <property type="match status" value="1"/>
</dbReference>
<gene>
    <name evidence="8" type="ORF">ACFQKB_17125</name>
</gene>
<dbReference type="Proteomes" id="UP001596380">
    <property type="component" value="Unassembled WGS sequence"/>
</dbReference>
<comment type="subcellular location">
    <subcellularLocation>
        <location evidence="1">Cell membrane</location>
        <topology evidence="1">Multi-pass membrane protein</topology>
    </subcellularLocation>
</comment>
<dbReference type="PANTHER" id="PTHR43394:SF1">
    <property type="entry name" value="ATP-BINDING CASSETTE SUB-FAMILY B MEMBER 10, MITOCHONDRIAL"/>
    <property type="match status" value="1"/>
</dbReference>
<dbReference type="Gene3D" id="3.40.50.300">
    <property type="entry name" value="P-loop containing nucleotide triphosphate hydrolases"/>
    <property type="match status" value="1"/>
</dbReference>
<feature type="transmembrane region" description="Helical" evidence="5">
    <location>
        <begin position="285"/>
        <end position="305"/>
    </location>
</feature>
<name>A0ABW2CIZ8_9ACTN</name>
<feature type="domain" description="ABC transporter" evidence="6">
    <location>
        <begin position="300"/>
        <end position="572"/>
    </location>
</feature>
<dbReference type="InterPro" id="IPR036640">
    <property type="entry name" value="ABC1_TM_sf"/>
</dbReference>
<dbReference type="EMBL" id="JBHSXS010000008">
    <property type="protein sequence ID" value="MFC6881489.1"/>
    <property type="molecule type" value="Genomic_DNA"/>
</dbReference>
<dbReference type="SUPFAM" id="SSF52540">
    <property type="entry name" value="P-loop containing nucleoside triphosphate hydrolases"/>
    <property type="match status" value="1"/>
</dbReference>
<dbReference type="PROSITE" id="PS50929">
    <property type="entry name" value="ABC_TM1F"/>
    <property type="match status" value="1"/>
</dbReference>
<dbReference type="InterPro" id="IPR027417">
    <property type="entry name" value="P-loop_NTPase"/>
</dbReference>
<keyword evidence="3 5" id="KW-1133">Transmembrane helix</keyword>
<feature type="transmembrane region" description="Helical" evidence="5">
    <location>
        <begin position="29"/>
        <end position="49"/>
    </location>
</feature>
<accession>A0ABW2CIZ8</accession>
<dbReference type="PROSITE" id="PS00211">
    <property type="entry name" value="ABC_TRANSPORTER_1"/>
    <property type="match status" value="1"/>
</dbReference>
<keyword evidence="9" id="KW-1185">Reference proteome</keyword>